<dbReference type="EMBL" id="CP032427">
    <property type="protein sequence ID" value="AYC40074.1"/>
    <property type="molecule type" value="Genomic_DNA"/>
</dbReference>
<dbReference type="CDD" id="cd01066">
    <property type="entry name" value="APP_MetAP"/>
    <property type="match status" value="1"/>
</dbReference>
<evidence type="ECO:0000259" key="1">
    <source>
        <dbReference type="Pfam" id="PF00557"/>
    </source>
</evidence>
<sequence>MATAVHGGLSLRLQGFRKVQRLAYECAEAVAARLEPGVTERQAARMQRVWLRERGVRDWFHLPFAWFGDRTAFTGFRVPLQFFPTDRRLEPGMPFILDMAPVYEGFTADIGYSGALGANPVQERLAADLQAHRALILREVRERRPLREIYEDVDRLMVRQGYANRHRAYPFGVIAHKVDQVKERRWSPQLFGFGTQSLKGLAADALRGHREGWSPLWSPYRFSDHPPQPGLWAVEPHLGFRGTGAKFEELLVVTDSRDPEQSAFWLDDDLPHVRRWAEEE</sequence>
<proteinExistence type="predicted"/>
<dbReference type="PANTHER" id="PTHR46112">
    <property type="entry name" value="AMINOPEPTIDASE"/>
    <property type="match status" value="1"/>
</dbReference>
<keyword evidence="2" id="KW-0378">Hydrolase</keyword>
<dbReference type="AlphaFoldDB" id="A0AAI8KZI2"/>
<dbReference type="KEGG" id="sge:DWG14_04320"/>
<dbReference type="Pfam" id="PF00557">
    <property type="entry name" value="Peptidase_M24"/>
    <property type="match status" value="1"/>
</dbReference>
<dbReference type="InterPro" id="IPR036005">
    <property type="entry name" value="Creatinase/aminopeptidase-like"/>
</dbReference>
<reference evidence="2 3" key="1">
    <citation type="submission" date="2018-09" db="EMBL/GenBank/DDBJ databases">
        <title>Production of Trimethoprim by Streptomyces sp. 3E-1.</title>
        <authorList>
            <person name="Kang H.J."/>
            <person name="Kim S.B."/>
        </authorList>
    </citation>
    <scope>NUCLEOTIDE SEQUENCE [LARGE SCALE GENOMIC DNA]</scope>
    <source>
        <strain evidence="2 3">3E-1</strain>
    </source>
</reference>
<evidence type="ECO:0000313" key="3">
    <source>
        <dbReference type="Proteomes" id="UP000265765"/>
    </source>
</evidence>
<accession>A0AAI8KZI2</accession>
<evidence type="ECO:0000313" key="2">
    <source>
        <dbReference type="EMBL" id="AYC40074.1"/>
    </source>
</evidence>
<dbReference type="SUPFAM" id="SSF55920">
    <property type="entry name" value="Creatinase/aminopeptidase"/>
    <property type="match status" value="1"/>
</dbReference>
<dbReference type="RefSeq" id="WP_120051679.1">
    <property type="nucleotide sequence ID" value="NZ_CP032427.1"/>
</dbReference>
<dbReference type="Gene3D" id="3.90.230.10">
    <property type="entry name" value="Creatinase/methionine aminopeptidase superfamily"/>
    <property type="match status" value="1"/>
</dbReference>
<dbReference type="Proteomes" id="UP000265765">
    <property type="component" value="Chromosome"/>
</dbReference>
<dbReference type="InterPro" id="IPR050659">
    <property type="entry name" value="Peptidase_M24B"/>
</dbReference>
<gene>
    <name evidence="2" type="ORF">DWG14_04320</name>
</gene>
<dbReference type="EC" id="3.4.-.-" evidence="2"/>
<dbReference type="GO" id="GO:0016787">
    <property type="term" value="F:hydrolase activity"/>
    <property type="evidence" value="ECO:0007669"/>
    <property type="project" value="UniProtKB-KW"/>
</dbReference>
<protein>
    <submittedName>
        <fullName evidence="2">Peptidase</fullName>
        <ecNumber evidence="2">3.4.-.-</ecNumber>
    </submittedName>
</protein>
<name>A0AAI8KZI2_9ACTN</name>
<dbReference type="GeneID" id="91283212"/>
<feature type="domain" description="Peptidase M24" evidence="1">
    <location>
        <begin position="15"/>
        <end position="255"/>
    </location>
</feature>
<dbReference type="PANTHER" id="PTHR46112:SF2">
    <property type="entry name" value="XAA-PRO AMINOPEPTIDASE P-RELATED"/>
    <property type="match status" value="1"/>
</dbReference>
<organism evidence="2 3">
    <name type="scientific">Streptomyces griseorubiginosus</name>
    <dbReference type="NCBI Taxonomy" id="67304"/>
    <lineage>
        <taxon>Bacteria</taxon>
        <taxon>Bacillati</taxon>
        <taxon>Actinomycetota</taxon>
        <taxon>Actinomycetes</taxon>
        <taxon>Kitasatosporales</taxon>
        <taxon>Streptomycetaceae</taxon>
        <taxon>Streptomyces</taxon>
    </lineage>
</organism>
<dbReference type="InterPro" id="IPR000994">
    <property type="entry name" value="Pept_M24"/>
</dbReference>